<dbReference type="EMBL" id="LGST01000031">
    <property type="protein sequence ID" value="KND98793.1"/>
    <property type="molecule type" value="Genomic_DNA"/>
</dbReference>
<dbReference type="AlphaFoldDB" id="A0A0L0NXT0"/>
<evidence type="ECO:0000313" key="2">
    <source>
        <dbReference type="Proteomes" id="UP000037122"/>
    </source>
</evidence>
<proteinExistence type="predicted"/>
<gene>
    <name evidence="1" type="ORF">QG37_04703</name>
</gene>
<accession>A0A0L0NXT0</accession>
<evidence type="ECO:0000313" key="1">
    <source>
        <dbReference type="EMBL" id="KND98793.1"/>
    </source>
</evidence>
<sequence length="88" mass="10312">MIFKANEITPSRYFQEVRPDTNNFQNLKRNMISATLRSALRANVPRTVARSARPSFAMSPLKMTSVRMYSEHHEETFEEFTARYVPKI</sequence>
<dbReference type="Proteomes" id="UP000037122">
    <property type="component" value="Unassembled WGS sequence"/>
</dbReference>
<organism evidence="1 2">
    <name type="scientific">Candidozyma auris</name>
    <name type="common">Yeast</name>
    <name type="synonym">Candida auris</name>
    <dbReference type="NCBI Taxonomy" id="498019"/>
    <lineage>
        <taxon>Eukaryota</taxon>
        <taxon>Fungi</taxon>
        <taxon>Dikarya</taxon>
        <taxon>Ascomycota</taxon>
        <taxon>Saccharomycotina</taxon>
        <taxon>Pichiomycetes</taxon>
        <taxon>Metschnikowiaceae</taxon>
        <taxon>Candidozyma</taxon>
    </lineage>
</organism>
<protein>
    <submittedName>
        <fullName evidence="1">Uncharacterized protein</fullName>
    </submittedName>
</protein>
<comment type="caution">
    <text evidence="1">The sequence shown here is derived from an EMBL/GenBank/DDBJ whole genome shotgun (WGS) entry which is preliminary data.</text>
</comment>
<name>A0A0L0NXT0_CANAR</name>
<dbReference type="VEuPathDB" id="FungiDB:QG37_04703"/>
<reference evidence="2" key="1">
    <citation type="journal article" date="2015" name="BMC Genomics">
        <title>Draft genome of a commonly misdiagnosed multidrug resistant pathogen Candida auris.</title>
        <authorList>
            <person name="Chatterjee S."/>
            <person name="Alampalli S.V."/>
            <person name="Nageshan R.K."/>
            <person name="Chettiar S.T."/>
            <person name="Joshi S."/>
            <person name="Tatu U.S."/>
        </authorList>
    </citation>
    <scope>NUCLEOTIDE SEQUENCE [LARGE SCALE GENOMIC DNA]</scope>
    <source>
        <strain evidence="2">6684</strain>
    </source>
</reference>